<sequence length="138" mass="16114">MKFKWDSIFIDLANEAIDKRLAKRLTLWCSSKEKLVVGCAEYKRIIEMNLGITCVYVDVPHDEVIHGLKNPIHTLLPGEKSKPAKKDRLPKGEGIIFLRRYDVDVKHEMVDKSVVEAAQRVHRIELHQKEHLKFLRIF</sequence>
<organism evidence="1 2">
    <name type="scientific">Avena sativa</name>
    <name type="common">Oat</name>
    <dbReference type="NCBI Taxonomy" id="4498"/>
    <lineage>
        <taxon>Eukaryota</taxon>
        <taxon>Viridiplantae</taxon>
        <taxon>Streptophyta</taxon>
        <taxon>Embryophyta</taxon>
        <taxon>Tracheophyta</taxon>
        <taxon>Spermatophyta</taxon>
        <taxon>Magnoliopsida</taxon>
        <taxon>Liliopsida</taxon>
        <taxon>Poales</taxon>
        <taxon>Poaceae</taxon>
        <taxon>BOP clade</taxon>
        <taxon>Pooideae</taxon>
        <taxon>Poodae</taxon>
        <taxon>Poeae</taxon>
        <taxon>Poeae Chloroplast Group 1 (Aveneae type)</taxon>
        <taxon>Aveninae</taxon>
        <taxon>Avena</taxon>
    </lineage>
</organism>
<name>A0ACD5XHU9_AVESA</name>
<reference evidence="1" key="2">
    <citation type="submission" date="2025-09" db="UniProtKB">
        <authorList>
            <consortium name="EnsemblPlants"/>
        </authorList>
    </citation>
    <scope>IDENTIFICATION</scope>
</reference>
<evidence type="ECO:0000313" key="2">
    <source>
        <dbReference type="Proteomes" id="UP001732700"/>
    </source>
</evidence>
<evidence type="ECO:0000313" key="1">
    <source>
        <dbReference type="EnsemblPlants" id="AVESA.00010b.r2.5AG0796560.1.CDS"/>
    </source>
</evidence>
<proteinExistence type="predicted"/>
<accession>A0ACD5XHU9</accession>
<reference evidence="1" key="1">
    <citation type="submission" date="2021-05" db="EMBL/GenBank/DDBJ databases">
        <authorList>
            <person name="Scholz U."/>
            <person name="Mascher M."/>
            <person name="Fiebig A."/>
        </authorList>
    </citation>
    <scope>NUCLEOTIDE SEQUENCE [LARGE SCALE GENOMIC DNA]</scope>
</reference>
<keyword evidence="2" id="KW-1185">Reference proteome</keyword>
<dbReference type="Proteomes" id="UP001732700">
    <property type="component" value="Chromosome 5A"/>
</dbReference>
<dbReference type="EnsemblPlants" id="AVESA.00010b.r2.5AG0796560.1">
    <property type="protein sequence ID" value="AVESA.00010b.r2.5AG0796560.1.CDS"/>
    <property type="gene ID" value="AVESA.00010b.r2.5AG0796560"/>
</dbReference>
<protein>
    <submittedName>
        <fullName evidence="1">Uncharacterized protein</fullName>
    </submittedName>
</protein>